<dbReference type="PANTHER" id="PTHR21615">
    <property type="entry name" value="CYCLIN N-TERMINAL DOMAIN-CONTAINING PROTEIN 1"/>
    <property type="match status" value="1"/>
</dbReference>
<dbReference type="GO" id="GO:0007131">
    <property type="term" value="P:reciprocal meiotic recombination"/>
    <property type="evidence" value="ECO:0007669"/>
    <property type="project" value="TreeGrafter"/>
</dbReference>
<feature type="compositionally biased region" description="Polar residues" evidence="1">
    <location>
        <begin position="365"/>
        <end position="378"/>
    </location>
</feature>
<keyword evidence="4" id="KW-1185">Reference proteome</keyword>
<dbReference type="GO" id="GO:0035861">
    <property type="term" value="C:site of double-strand break"/>
    <property type="evidence" value="ECO:0007669"/>
    <property type="project" value="TreeGrafter"/>
</dbReference>
<dbReference type="AlphaFoldDB" id="A0AAN8XHE6"/>
<dbReference type="Proteomes" id="UP001381693">
    <property type="component" value="Unassembled WGS sequence"/>
</dbReference>
<comment type="caution">
    <text evidence="3">The sequence shown here is derived from an EMBL/GenBank/DDBJ whole genome shotgun (WGS) entry which is preliminary data.</text>
</comment>
<sequence>MADKLVTPDDDTKAKICETTTFSSFQPCDFWTDEELAVYVHQTSMLLKAENEREKNEVKNMEVLNNGALADFMFSASEKFKLEPECKYIAMDLFSRFMTKHSVSLVEQSFAKTKKSEKRKKLLKEIRRRMKCLSPLRALTCLMIASKLVSVHSTVTPSSLKDYMKKMECNFSIKQIARSEIRVLEELNFKCFHTHSLMVYIGVLVAGSFGSWKVRIKQEVKKVEYEDVFDKSMKLLDIACLQSGKLYNELFFLATGSRNIPDHLWPEWCPIMTDRLLLAAAAVTAAGWLLGGDAMCESTATGITSNLHLNSEDVVSLTACLLRISGISLEITPHALKTEPISSPGLGKSSPTRKRKYAKKRKKSTPSIFDSSSEGNSP</sequence>
<feature type="compositionally biased region" description="Basic residues" evidence="1">
    <location>
        <begin position="351"/>
        <end position="364"/>
    </location>
</feature>
<reference evidence="3 4" key="1">
    <citation type="submission" date="2023-11" db="EMBL/GenBank/DDBJ databases">
        <title>Halocaridina rubra genome assembly.</title>
        <authorList>
            <person name="Smith C."/>
        </authorList>
    </citation>
    <scope>NUCLEOTIDE SEQUENCE [LARGE SCALE GENOMIC DNA]</scope>
    <source>
        <strain evidence="3">EP-1</strain>
        <tissue evidence="3">Whole</tissue>
    </source>
</reference>
<name>A0AAN8XHE6_HALRR</name>
<dbReference type="Pfam" id="PF00134">
    <property type="entry name" value="Cyclin_N"/>
    <property type="match status" value="1"/>
</dbReference>
<protein>
    <recommendedName>
        <fullName evidence="2">Cyclin N-terminal domain-containing protein</fullName>
    </recommendedName>
</protein>
<dbReference type="InterPro" id="IPR006671">
    <property type="entry name" value="Cyclin_N"/>
</dbReference>
<gene>
    <name evidence="3" type="ORF">SK128_020364</name>
</gene>
<feature type="region of interest" description="Disordered" evidence="1">
    <location>
        <begin position="339"/>
        <end position="378"/>
    </location>
</feature>
<evidence type="ECO:0000313" key="4">
    <source>
        <dbReference type="Proteomes" id="UP001381693"/>
    </source>
</evidence>
<dbReference type="InterPro" id="IPR036915">
    <property type="entry name" value="Cyclin-like_sf"/>
</dbReference>
<evidence type="ECO:0000313" key="3">
    <source>
        <dbReference type="EMBL" id="KAK7081678.1"/>
    </source>
</evidence>
<organism evidence="3 4">
    <name type="scientific">Halocaridina rubra</name>
    <name type="common">Hawaiian red shrimp</name>
    <dbReference type="NCBI Taxonomy" id="373956"/>
    <lineage>
        <taxon>Eukaryota</taxon>
        <taxon>Metazoa</taxon>
        <taxon>Ecdysozoa</taxon>
        <taxon>Arthropoda</taxon>
        <taxon>Crustacea</taxon>
        <taxon>Multicrustacea</taxon>
        <taxon>Malacostraca</taxon>
        <taxon>Eumalacostraca</taxon>
        <taxon>Eucarida</taxon>
        <taxon>Decapoda</taxon>
        <taxon>Pleocyemata</taxon>
        <taxon>Caridea</taxon>
        <taxon>Atyoidea</taxon>
        <taxon>Atyidae</taxon>
        <taxon>Halocaridina</taxon>
    </lineage>
</organism>
<evidence type="ECO:0000256" key="1">
    <source>
        <dbReference type="SAM" id="MobiDB-lite"/>
    </source>
</evidence>
<feature type="domain" description="Cyclin N-terminal" evidence="2">
    <location>
        <begin position="67"/>
        <end position="104"/>
    </location>
</feature>
<dbReference type="Gene3D" id="1.10.472.10">
    <property type="entry name" value="Cyclin-like"/>
    <property type="match status" value="1"/>
</dbReference>
<evidence type="ECO:0000259" key="2">
    <source>
        <dbReference type="Pfam" id="PF00134"/>
    </source>
</evidence>
<proteinExistence type="predicted"/>
<dbReference type="EMBL" id="JAXCGZ010004547">
    <property type="protein sequence ID" value="KAK7081678.1"/>
    <property type="molecule type" value="Genomic_DNA"/>
</dbReference>
<dbReference type="PANTHER" id="PTHR21615:SF2">
    <property type="entry name" value="CYCLIN N-TERMINAL DOMAIN-CONTAINING PROTEIN 1"/>
    <property type="match status" value="1"/>
</dbReference>
<dbReference type="SUPFAM" id="SSF47954">
    <property type="entry name" value="Cyclin-like"/>
    <property type="match status" value="1"/>
</dbReference>
<accession>A0AAN8XHE6</accession>